<dbReference type="InterPro" id="IPR016032">
    <property type="entry name" value="Sig_transdc_resp-reg_C-effctor"/>
</dbReference>
<keyword evidence="3" id="KW-0472">Membrane</keyword>
<reference evidence="5 6" key="1">
    <citation type="submission" date="2015-05" db="EMBL/GenBank/DDBJ databases">
        <title>Photobacterium galathea sp. nov.</title>
        <authorList>
            <person name="Machado H."/>
            <person name="Gram L."/>
        </authorList>
    </citation>
    <scope>NUCLEOTIDE SEQUENCE [LARGE SCALE GENOMIC DNA]</scope>
    <source>
        <strain evidence="5 6">CGMCC 1.12159</strain>
    </source>
</reference>
<evidence type="ECO:0000313" key="6">
    <source>
        <dbReference type="Proteomes" id="UP000036097"/>
    </source>
</evidence>
<evidence type="ECO:0000256" key="1">
    <source>
        <dbReference type="ARBA" id="ARBA00023125"/>
    </source>
</evidence>
<dbReference type="SUPFAM" id="SSF46894">
    <property type="entry name" value="C-terminal effector domain of the bipartite response regulators"/>
    <property type="match status" value="1"/>
</dbReference>
<keyword evidence="1 2" id="KW-0238">DNA-binding</keyword>
<feature type="DNA-binding region" description="OmpR/PhoB-type" evidence="2">
    <location>
        <begin position="3"/>
        <end position="102"/>
    </location>
</feature>
<organism evidence="5 6">
    <name type="scientific">Photobacterium aquae</name>
    <dbReference type="NCBI Taxonomy" id="1195763"/>
    <lineage>
        <taxon>Bacteria</taxon>
        <taxon>Pseudomonadati</taxon>
        <taxon>Pseudomonadota</taxon>
        <taxon>Gammaproteobacteria</taxon>
        <taxon>Vibrionales</taxon>
        <taxon>Vibrionaceae</taxon>
        <taxon>Photobacterium</taxon>
    </lineage>
</organism>
<evidence type="ECO:0000259" key="4">
    <source>
        <dbReference type="PROSITE" id="PS51755"/>
    </source>
</evidence>
<dbReference type="OrthoDB" id="5693682at2"/>
<dbReference type="Proteomes" id="UP000036097">
    <property type="component" value="Unassembled WGS sequence"/>
</dbReference>
<gene>
    <name evidence="5" type="ORF">ABT56_03645</name>
</gene>
<keyword evidence="3" id="KW-1133">Transmembrane helix</keyword>
<dbReference type="STRING" id="1195763.ABT56_03645"/>
<feature type="domain" description="OmpR/PhoB-type" evidence="4">
    <location>
        <begin position="3"/>
        <end position="102"/>
    </location>
</feature>
<dbReference type="AlphaFoldDB" id="A0A0J1HCB5"/>
<dbReference type="SMART" id="SM00862">
    <property type="entry name" value="Trans_reg_C"/>
    <property type="match status" value="1"/>
</dbReference>
<dbReference type="GO" id="GO:0000160">
    <property type="term" value="P:phosphorelay signal transduction system"/>
    <property type="evidence" value="ECO:0007669"/>
    <property type="project" value="InterPro"/>
</dbReference>
<dbReference type="Pfam" id="PF00486">
    <property type="entry name" value="Trans_reg_C"/>
    <property type="match status" value="1"/>
</dbReference>
<feature type="transmembrane region" description="Helical" evidence="3">
    <location>
        <begin position="135"/>
        <end position="153"/>
    </location>
</feature>
<dbReference type="RefSeq" id="WP_047877453.1">
    <property type="nucleotide sequence ID" value="NZ_LDOT01000002.1"/>
</dbReference>
<comment type="caution">
    <text evidence="5">The sequence shown here is derived from an EMBL/GenBank/DDBJ whole genome shotgun (WGS) entry which is preliminary data.</text>
</comment>
<protein>
    <recommendedName>
        <fullName evidence="4">OmpR/PhoB-type domain-containing protein</fullName>
    </recommendedName>
</protein>
<evidence type="ECO:0000256" key="2">
    <source>
        <dbReference type="PROSITE-ProRule" id="PRU01091"/>
    </source>
</evidence>
<keyword evidence="6" id="KW-1185">Reference proteome</keyword>
<keyword evidence="3" id="KW-0812">Transmembrane</keyword>
<dbReference type="InterPro" id="IPR036388">
    <property type="entry name" value="WH-like_DNA-bd_sf"/>
</dbReference>
<accession>A0A0J1HCB5</accession>
<dbReference type="PROSITE" id="PS51755">
    <property type="entry name" value="OMPR_PHOB"/>
    <property type="match status" value="1"/>
</dbReference>
<evidence type="ECO:0000313" key="5">
    <source>
        <dbReference type="EMBL" id="KLV09293.1"/>
    </source>
</evidence>
<dbReference type="EMBL" id="LDOT01000002">
    <property type="protein sequence ID" value="KLV09293.1"/>
    <property type="molecule type" value="Genomic_DNA"/>
</dbReference>
<sequence>MNGSYIELGKWILDLETGRLFLNNDLSACVKVIPNKPLEFLSVLCCGNGQVVDKDIIVDAVWRGHTSPENITQTVNKLRILLDDYDKEIIVNVPGKGYILKYSEYLFNDKKETVKEEFHEENISLNKSVYFKIKVFLCVALMGGFVYFATMYINQVSFDDAVLSDEYSSCDVSEKNSTIVCK</sequence>
<dbReference type="InterPro" id="IPR001867">
    <property type="entry name" value="OmpR/PhoB-type_DNA-bd"/>
</dbReference>
<dbReference type="PATRIC" id="fig|1195763.3.peg.784"/>
<dbReference type="GO" id="GO:0006355">
    <property type="term" value="P:regulation of DNA-templated transcription"/>
    <property type="evidence" value="ECO:0007669"/>
    <property type="project" value="InterPro"/>
</dbReference>
<evidence type="ECO:0000256" key="3">
    <source>
        <dbReference type="SAM" id="Phobius"/>
    </source>
</evidence>
<proteinExistence type="predicted"/>
<name>A0A0J1HCB5_9GAMM</name>
<dbReference type="Gene3D" id="1.10.10.10">
    <property type="entry name" value="Winged helix-like DNA-binding domain superfamily/Winged helix DNA-binding domain"/>
    <property type="match status" value="1"/>
</dbReference>
<dbReference type="GO" id="GO:0003677">
    <property type="term" value="F:DNA binding"/>
    <property type="evidence" value="ECO:0007669"/>
    <property type="project" value="UniProtKB-UniRule"/>
</dbReference>